<evidence type="ECO:0000256" key="1">
    <source>
        <dbReference type="SAM" id="Coils"/>
    </source>
</evidence>
<dbReference type="Proteomes" id="UP001056035">
    <property type="component" value="Chromosome"/>
</dbReference>
<feature type="region of interest" description="Disordered" evidence="2">
    <location>
        <begin position="709"/>
        <end position="748"/>
    </location>
</feature>
<reference evidence="3 4" key="1">
    <citation type="submission" date="2022-06" db="EMBL/GenBank/DDBJ databases">
        <title>Paraconexibacter antarcticus.</title>
        <authorList>
            <person name="Kim C.S."/>
        </authorList>
    </citation>
    <scope>NUCLEOTIDE SEQUENCE [LARGE SCALE GENOMIC DNA]</scope>
    <source>
        <strain evidence="3 4">02-257</strain>
    </source>
</reference>
<feature type="compositionally biased region" description="Acidic residues" evidence="2">
    <location>
        <begin position="847"/>
        <end position="865"/>
    </location>
</feature>
<protein>
    <recommendedName>
        <fullName evidence="5">Chromosome segregation ATPase</fullName>
    </recommendedName>
</protein>
<evidence type="ECO:0008006" key="5">
    <source>
        <dbReference type="Google" id="ProtNLM"/>
    </source>
</evidence>
<feature type="region of interest" description="Disordered" evidence="2">
    <location>
        <begin position="1"/>
        <end position="22"/>
    </location>
</feature>
<feature type="compositionally biased region" description="Pro residues" evidence="2">
    <location>
        <begin position="786"/>
        <end position="795"/>
    </location>
</feature>
<evidence type="ECO:0000313" key="3">
    <source>
        <dbReference type="EMBL" id="UTI62303.1"/>
    </source>
</evidence>
<proteinExistence type="predicted"/>
<name>A0ABY5DKQ3_9ACTN</name>
<dbReference type="Gene3D" id="1.10.287.1490">
    <property type="match status" value="1"/>
</dbReference>
<dbReference type="Gene3D" id="1.20.5.1160">
    <property type="entry name" value="Vasodilator-stimulated phosphoprotein"/>
    <property type="match status" value="1"/>
</dbReference>
<feature type="coiled-coil region" evidence="1">
    <location>
        <begin position="41"/>
        <end position="191"/>
    </location>
</feature>
<feature type="coiled-coil region" evidence="1">
    <location>
        <begin position="287"/>
        <end position="434"/>
    </location>
</feature>
<keyword evidence="4" id="KW-1185">Reference proteome</keyword>
<feature type="region of interest" description="Disordered" evidence="2">
    <location>
        <begin position="782"/>
        <end position="826"/>
    </location>
</feature>
<accession>A0ABY5DKQ3</accession>
<feature type="coiled-coil region" evidence="1">
    <location>
        <begin position="470"/>
        <end position="587"/>
    </location>
</feature>
<feature type="compositionally biased region" description="Basic and acidic residues" evidence="2">
    <location>
        <begin position="1"/>
        <end position="12"/>
    </location>
</feature>
<organism evidence="3 4">
    <name type="scientific">Paraconexibacter antarcticus</name>
    <dbReference type="NCBI Taxonomy" id="2949664"/>
    <lineage>
        <taxon>Bacteria</taxon>
        <taxon>Bacillati</taxon>
        <taxon>Actinomycetota</taxon>
        <taxon>Thermoleophilia</taxon>
        <taxon>Solirubrobacterales</taxon>
        <taxon>Paraconexibacteraceae</taxon>
        <taxon>Paraconexibacter</taxon>
    </lineage>
</organism>
<dbReference type="EMBL" id="CP098502">
    <property type="protein sequence ID" value="UTI62303.1"/>
    <property type="molecule type" value="Genomic_DNA"/>
</dbReference>
<sequence>MQPVEEPHDPEHPGQVIDPKVIAERRARRAEINEGAMRDRAREAERALELARAQLQGAHEQRAELAARLKQVERDLRAARQGEHAESARRTEVEEELAVARREADEEATALRLALAAEEQRVTELEEDLERALRTSTAAQAASRDALASAVAELTGEGGRSAELADAEAVLAARLAELQAVEDRLAAARTELDARRGGLEERLADTSELIAGLEDALAAERAARARAVQALEDERERAAAEVTLLQHELDRRAEIHEAVAGQLAELRGELSSARARAEGTSVGSPALEELAATAAALREDLAVLHVERGELEHQLAAARADVAERDERLQRSEEALAHTEAELARLRASIQAATSDLPGTGTDAARNRVRLQVAEDAVIAAEERAREIGARLEAEQRERARAEAQLQLQLAAERDALQERIAEHRLELEAVVARERASFETQMAAVREGVAGVRERLIRTETEIDARIGVERAARTAAEAQVQVEREGRESLEVRLEAERAAYANERERRILEARELQSRLAAAQDELTEAQAALAAEHGRIEAAIAESGARAEAALAGAVAAEERARRAEAERDRLIDALTAARAELDTRSVVEGDFRASLASLRAELEQVRVDAKARVPREAQLEALLGELLSTTTSLREGFERELLALAAAREEDRAAMTRAAEQALEAERGRFAGEIGEMESRVSELRAQLGAAATELAGEFAQEQAARQALESELARARAGGPGAEGDDAPAPEPAAGEPTGEDIARLRADLTREEAASARAEDRIVELEDELERVRTTLRPPPPMPPADHPALTGRGAAGSEGEVDDGDIDPGASSGDPDSVIIDLARAAARLRAPKGEAAEAEDPAEADGPADADADADLVPAPAPALPLTEVELGARVPAASTRRVAGGLWLTPALLVLSRRDHAAAAELFKALVTVQADRLRKDLTYDLAIGELPEQRVSLHADGTATVELLGEDEPPAGADFRLSGTLEALAPYAGGGTGRRAPDGVTVSGRRRRARKLLKALRDPVGLHAIAELPEPLEPQALLALVAGAIDPALTRGKRFSVAFAEGDGPFVAHVVVDDGVPLVVRSGEPVDTAATVRTAPGELARFLAGEAGARVGGDVELVVLLLGWADIAQGLDG</sequence>
<gene>
    <name evidence="3" type="ORF">NBH00_13120</name>
</gene>
<keyword evidence="1" id="KW-0175">Coiled coil</keyword>
<evidence type="ECO:0000256" key="2">
    <source>
        <dbReference type="SAM" id="MobiDB-lite"/>
    </source>
</evidence>
<evidence type="ECO:0000313" key="4">
    <source>
        <dbReference type="Proteomes" id="UP001056035"/>
    </source>
</evidence>
<feature type="region of interest" description="Disordered" evidence="2">
    <location>
        <begin position="841"/>
        <end position="867"/>
    </location>
</feature>
<dbReference type="RefSeq" id="WP_254569041.1">
    <property type="nucleotide sequence ID" value="NZ_CP098502.1"/>
</dbReference>